<dbReference type="CDD" id="cd13399">
    <property type="entry name" value="Slt35-like"/>
    <property type="match status" value="1"/>
</dbReference>
<feature type="region of interest" description="Disordered" evidence="1">
    <location>
        <begin position="259"/>
        <end position="319"/>
    </location>
</feature>
<evidence type="ECO:0000259" key="3">
    <source>
        <dbReference type="Pfam" id="PF13406"/>
    </source>
</evidence>
<reference evidence="4 5" key="1">
    <citation type="submission" date="2020-02" db="EMBL/GenBank/DDBJ databases">
        <title>Whole-genome analyses of novel actinobacteria.</title>
        <authorList>
            <person name="Sahin N."/>
        </authorList>
    </citation>
    <scope>NUCLEOTIDE SEQUENCE [LARGE SCALE GENOMIC DNA]</scope>
    <source>
        <strain evidence="4 5">A7024</strain>
    </source>
</reference>
<protein>
    <submittedName>
        <fullName evidence="4">Transglycosylase SLT domain-containing protein</fullName>
    </submittedName>
</protein>
<feature type="signal peptide" evidence="2">
    <location>
        <begin position="1"/>
        <end position="24"/>
    </location>
</feature>
<dbReference type="AlphaFoldDB" id="A0A6G4TY49"/>
<dbReference type="GO" id="GO:0008933">
    <property type="term" value="F:peptidoglycan lytic transglycosylase activity"/>
    <property type="evidence" value="ECO:0007669"/>
    <property type="project" value="TreeGrafter"/>
</dbReference>
<organism evidence="4 5">
    <name type="scientific">Streptomyces coryli</name>
    <dbReference type="NCBI Taxonomy" id="1128680"/>
    <lineage>
        <taxon>Bacteria</taxon>
        <taxon>Bacillati</taxon>
        <taxon>Actinomycetota</taxon>
        <taxon>Actinomycetes</taxon>
        <taxon>Kitasatosporales</taxon>
        <taxon>Streptomycetaceae</taxon>
        <taxon>Streptomyces</taxon>
    </lineage>
</organism>
<feature type="region of interest" description="Disordered" evidence="1">
    <location>
        <begin position="31"/>
        <end position="88"/>
    </location>
</feature>
<feature type="non-terminal residue" evidence="4">
    <location>
        <position position="319"/>
    </location>
</feature>
<comment type="caution">
    <text evidence="4">The sequence shown here is derived from an EMBL/GenBank/DDBJ whole genome shotgun (WGS) entry which is preliminary data.</text>
</comment>
<feature type="domain" description="Transglycosylase SLT" evidence="3">
    <location>
        <begin position="175"/>
        <end position="217"/>
    </location>
</feature>
<dbReference type="PANTHER" id="PTHR30163">
    <property type="entry name" value="MEMBRANE-BOUND LYTIC MUREIN TRANSGLYCOSYLASE B"/>
    <property type="match status" value="1"/>
</dbReference>
<dbReference type="GO" id="GO:0009253">
    <property type="term" value="P:peptidoglycan catabolic process"/>
    <property type="evidence" value="ECO:0007669"/>
    <property type="project" value="TreeGrafter"/>
</dbReference>
<dbReference type="InterPro" id="IPR023346">
    <property type="entry name" value="Lysozyme-like_dom_sf"/>
</dbReference>
<feature type="compositionally biased region" description="Pro residues" evidence="1">
    <location>
        <begin position="289"/>
        <end position="319"/>
    </location>
</feature>
<feature type="chain" id="PRO_5039268794" evidence="2">
    <location>
        <begin position="25"/>
        <end position="319"/>
    </location>
</feature>
<dbReference type="SUPFAM" id="SSF53955">
    <property type="entry name" value="Lysozyme-like"/>
    <property type="match status" value="1"/>
</dbReference>
<dbReference type="Gene3D" id="1.10.530.10">
    <property type="match status" value="1"/>
</dbReference>
<dbReference type="RefSeq" id="WP_165236426.1">
    <property type="nucleotide sequence ID" value="NZ_JAAKZV010000041.1"/>
</dbReference>
<evidence type="ECO:0000313" key="4">
    <source>
        <dbReference type="EMBL" id="NGN64692.1"/>
    </source>
</evidence>
<keyword evidence="2" id="KW-0732">Signal</keyword>
<evidence type="ECO:0000256" key="2">
    <source>
        <dbReference type="SAM" id="SignalP"/>
    </source>
</evidence>
<dbReference type="PANTHER" id="PTHR30163:SF8">
    <property type="entry name" value="LYTIC MUREIN TRANSGLYCOSYLASE"/>
    <property type="match status" value="1"/>
</dbReference>
<evidence type="ECO:0000256" key="1">
    <source>
        <dbReference type="SAM" id="MobiDB-lite"/>
    </source>
</evidence>
<accession>A0A6G4TY49</accession>
<dbReference type="InterPro" id="IPR043426">
    <property type="entry name" value="MltB-like"/>
</dbReference>
<proteinExistence type="predicted"/>
<name>A0A6G4TY49_9ACTN</name>
<sequence>MAAPFGRRLRRGAASAAIAAVAMAGLGASGAPALLPDKPGKNSDLADSQADDEPGISGDDSRPYYTDLPPLKTPAEGSGATPAGGGEAGIPATLLDAYQEAAAELNTSQPGCNLPWQLLAAIGKVESGHARGGNVDAEGTTKSPIRGPVLNGNGFANITDTDNGAYDGDKTHDRAVGPMQFIPGTWNRWGQDANGDGKRDPNNAYDAALAAAKYLCAGGRDLANDADLRRAILSYNPSDAYVRTVLSWLKFYRDGGAHEVPDGKGALPGHRSDEPTGGGGKTPGSSPSPKDPSTPPSNKPSPPPSTGGPSDPPSETPDP</sequence>
<evidence type="ECO:0000313" key="5">
    <source>
        <dbReference type="Proteomes" id="UP000481583"/>
    </source>
</evidence>
<dbReference type="Proteomes" id="UP000481583">
    <property type="component" value="Unassembled WGS sequence"/>
</dbReference>
<dbReference type="InterPro" id="IPR031304">
    <property type="entry name" value="SLT_2"/>
</dbReference>
<gene>
    <name evidence="4" type="ORF">G5C51_12365</name>
</gene>
<dbReference type="EMBL" id="JAAKZV010000041">
    <property type="protein sequence ID" value="NGN64692.1"/>
    <property type="molecule type" value="Genomic_DNA"/>
</dbReference>
<dbReference type="Pfam" id="PF13406">
    <property type="entry name" value="SLT_2"/>
    <property type="match status" value="1"/>
</dbReference>
<keyword evidence="5" id="KW-1185">Reference proteome</keyword>
<feature type="region of interest" description="Disordered" evidence="1">
    <location>
        <begin position="132"/>
        <end position="151"/>
    </location>
</feature>